<gene>
    <name evidence="5" type="ORF">G7Y85_19535</name>
</gene>
<keyword evidence="2" id="KW-0488">Methylation</keyword>
<keyword evidence="6" id="KW-1185">Reference proteome</keyword>
<dbReference type="GO" id="GO:0007155">
    <property type="term" value="P:cell adhesion"/>
    <property type="evidence" value="ECO:0007669"/>
    <property type="project" value="InterPro"/>
</dbReference>
<dbReference type="Pfam" id="PF00114">
    <property type="entry name" value="Pilin"/>
    <property type="match status" value="1"/>
</dbReference>
<dbReference type="Proteomes" id="UP000472676">
    <property type="component" value="Unassembled WGS sequence"/>
</dbReference>
<reference evidence="5 6" key="1">
    <citation type="journal article" date="2014" name="Int. J. Syst. Evol. Microbiol.">
        <title>Solimonas terrae sp. nov., isolated from soil.</title>
        <authorList>
            <person name="Kim S.J."/>
            <person name="Moon J.Y."/>
            <person name="Weon H.Y."/>
            <person name="Ahn J.H."/>
            <person name="Chen W.M."/>
            <person name="Kwon S.W."/>
        </authorList>
    </citation>
    <scope>NUCLEOTIDE SEQUENCE [LARGE SCALE GENOMIC DNA]</scope>
    <source>
        <strain evidence="5 6">KIS83-12</strain>
    </source>
</reference>
<evidence type="ECO:0000313" key="5">
    <source>
        <dbReference type="EMBL" id="NGY06973.1"/>
    </source>
</evidence>
<dbReference type="PANTHER" id="PTHR30093">
    <property type="entry name" value="GENERAL SECRETION PATHWAY PROTEIN G"/>
    <property type="match status" value="1"/>
</dbReference>
<sequence length="144" mass="14985">MTRRKPVSGFTLIELMIVVAIIGILAAIAIPAYQDYTIRAQVAEGLSLATGSKAALWDFISNRGSMPINNASAGLASPQSISGTYVSSVNVAGGNVTITFGNKANARINGSTLLMSATTQAGSIIWQCTGGDLSSKYRPTTCRL</sequence>
<proteinExistence type="inferred from homology"/>
<evidence type="ECO:0000256" key="1">
    <source>
        <dbReference type="ARBA" id="ARBA00005233"/>
    </source>
</evidence>
<dbReference type="SUPFAM" id="SSF54523">
    <property type="entry name" value="Pili subunits"/>
    <property type="match status" value="1"/>
</dbReference>
<organism evidence="5 6">
    <name type="scientific">Solimonas terrae</name>
    <dbReference type="NCBI Taxonomy" id="1396819"/>
    <lineage>
        <taxon>Bacteria</taxon>
        <taxon>Pseudomonadati</taxon>
        <taxon>Pseudomonadota</taxon>
        <taxon>Gammaproteobacteria</taxon>
        <taxon>Nevskiales</taxon>
        <taxon>Nevskiaceae</taxon>
        <taxon>Solimonas</taxon>
    </lineage>
</organism>
<dbReference type="AlphaFoldDB" id="A0A6M2BXX7"/>
<dbReference type="Gene3D" id="3.30.700.10">
    <property type="entry name" value="Glycoprotein, Type 4 Pilin"/>
    <property type="match status" value="1"/>
</dbReference>
<name>A0A6M2BXX7_9GAMM</name>
<evidence type="ECO:0000256" key="3">
    <source>
        <dbReference type="RuleBase" id="RU000389"/>
    </source>
</evidence>
<dbReference type="InterPro" id="IPR001082">
    <property type="entry name" value="Pilin"/>
</dbReference>
<dbReference type="EMBL" id="JAAMOW010000012">
    <property type="protein sequence ID" value="NGY06973.1"/>
    <property type="molecule type" value="Genomic_DNA"/>
</dbReference>
<dbReference type="PROSITE" id="PS00409">
    <property type="entry name" value="PROKAR_NTER_METHYL"/>
    <property type="match status" value="1"/>
</dbReference>
<keyword evidence="4" id="KW-1133">Transmembrane helix</keyword>
<dbReference type="InterPro" id="IPR045584">
    <property type="entry name" value="Pilin-like"/>
</dbReference>
<evidence type="ECO:0000256" key="2">
    <source>
        <dbReference type="ARBA" id="ARBA00022481"/>
    </source>
</evidence>
<evidence type="ECO:0000256" key="4">
    <source>
        <dbReference type="SAM" id="Phobius"/>
    </source>
</evidence>
<dbReference type="RefSeq" id="WP_166261545.1">
    <property type="nucleotide sequence ID" value="NZ_JAAMOW010000012.1"/>
</dbReference>
<evidence type="ECO:0000313" key="6">
    <source>
        <dbReference type="Proteomes" id="UP000472676"/>
    </source>
</evidence>
<dbReference type="PANTHER" id="PTHR30093:SF34">
    <property type="entry name" value="PREPILIN PEPTIDASE-DEPENDENT PROTEIN D"/>
    <property type="match status" value="1"/>
</dbReference>
<comment type="similarity">
    <text evidence="1 3">Belongs to the N-Me-Phe pilin family.</text>
</comment>
<dbReference type="InterPro" id="IPR012902">
    <property type="entry name" value="N_methyl_site"/>
</dbReference>
<feature type="transmembrane region" description="Helical" evidence="4">
    <location>
        <begin position="12"/>
        <end position="33"/>
    </location>
</feature>
<keyword evidence="4" id="KW-0472">Membrane</keyword>
<keyword evidence="4" id="KW-0812">Transmembrane</keyword>
<protein>
    <submittedName>
        <fullName evidence="5">Prepilin-type N-terminal cleavage/methylation domain-containing protein</fullName>
    </submittedName>
</protein>
<dbReference type="GO" id="GO:0043107">
    <property type="term" value="P:type IV pilus-dependent motility"/>
    <property type="evidence" value="ECO:0007669"/>
    <property type="project" value="TreeGrafter"/>
</dbReference>
<dbReference type="Pfam" id="PF07963">
    <property type="entry name" value="N_methyl"/>
    <property type="match status" value="1"/>
</dbReference>
<comment type="caution">
    <text evidence="5">The sequence shown here is derived from an EMBL/GenBank/DDBJ whole genome shotgun (WGS) entry which is preliminary data.</text>
</comment>
<dbReference type="NCBIfam" id="TIGR02532">
    <property type="entry name" value="IV_pilin_GFxxxE"/>
    <property type="match status" value="1"/>
</dbReference>
<dbReference type="GO" id="GO:0044096">
    <property type="term" value="C:type IV pilus"/>
    <property type="evidence" value="ECO:0007669"/>
    <property type="project" value="TreeGrafter"/>
</dbReference>
<accession>A0A6M2BXX7</accession>
<keyword evidence="3" id="KW-0281">Fimbrium</keyword>